<dbReference type="Proteomes" id="UP000297714">
    <property type="component" value="Unassembled WGS sequence"/>
</dbReference>
<dbReference type="RefSeq" id="WP_135657357.1">
    <property type="nucleotide sequence ID" value="NZ_SRMQ01000001.1"/>
</dbReference>
<dbReference type="AlphaFoldDB" id="A0A4Z0Y2Z4"/>
<dbReference type="EMBL" id="SRMQ01000001">
    <property type="protein sequence ID" value="TGJ78094.1"/>
    <property type="molecule type" value="Genomic_DNA"/>
</dbReference>
<keyword evidence="1" id="KW-0812">Transmembrane</keyword>
<protein>
    <submittedName>
        <fullName evidence="2">Spore cortex protein YabQ</fullName>
    </submittedName>
</protein>
<feature type="transmembrane region" description="Helical" evidence="1">
    <location>
        <begin position="12"/>
        <end position="36"/>
    </location>
</feature>
<sequence length="173" mass="19820">MNVTLTWQFQGFLISIAAGFFLGAFYDVFRIFRTVFQSEQRAVFCQDLFYMVVIAFVTFLVALGVNYGDVRFYILAGEGIGWCFYFLTVGFVTLQVFRFLAKIVKRHIISPIQWVNSKISHFIAQMIGIIVKKIKILAAIPKKRLKHCRSIVYNQCIGIVRERVKQKGGGSAK</sequence>
<keyword evidence="1" id="KW-1133">Transmembrane helix</keyword>
<evidence type="ECO:0000256" key="1">
    <source>
        <dbReference type="SAM" id="Phobius"/>
    </source>
</evidence>
<keyword evidence="1" id="KW-0472">Membrane</keyword>
<accession>A0A4Z0Y2Z4</accession>
<dbReference type="OrthoDB" id="9801633at2"/>
<comment type="caution">
    <text evidence="2">The sequence shown here is derived from an EMBL/GenBank/DDBJ whole genome shotgun (WGS) entry which is preliminary data.</text>
</comment>
<evidence type="ECO:0000313" key="3">
    <source>
        <dbReference type="Proteomes" id="UP000297714"/>
    </source>
</evidence>
<reference evidence="2 3" key="1">
    <citation type="submission" date="2019-04" db="EMBL/GenBank/DDBJ databases">
        <authorList>
            <person name="Poehlein A."/>
            <person name="Bengelsdorf F.R."/>
            <person name="Duerre P."/>
            <person name="Daniel R."/>
        </authorList>
    </citation>
    <scope>NUCLEOTIDE SEQUENCE [LARGE SCALE GENOMIC DNA]</scope>
    <source>
        <strain evidence="2 3">BS-1</strain>
    </source>
</reference>
<proteinExistence type="predicted"/>
<gene>
    <name evidence="2" type="ORF">CAGA_05070</name>
</gene>
<dbReference type="InterPro" id="IPR019074">
    <property type="entry name" value="YabQ"/>
</dbReference>
<name>A0A4Z0Y2Z4_9FIRM</name>
<dbReference type="NCBIfam" id="TIGR02893">
    <property type="entry name" value="spore_yabQ"/>
    <property type="match status" value="1"/>
</dbReference>
<evidence type="ECO:0000313" key="2">
    <source>
        <dbReference type="EMBL" id="TGJ78094.1"/>
    </source>
</evidence>
<feature type="transmembrane region" description="Helical" evidence="1">
    <location>
        <begin position="79"/>
        <end position="101"/>
    </location>
</feature>
<feature type="transmembrane region" description="Helical" evidence="1">
    <location>
        <begin position="48"/>
        <end position="67"/>
    </location>
</feature>
<organism evidence="2 3">
    <name type="scientific">Caproiciproducens galactitolivorans</name>
    <dbReference type="NCBI Taxonomy" id="642589"/>
    <lineage>
        <taxon>Bacteria</taxon>
        <taxon>Bacillati</taxon>
        <taxon>Bacillota</taxon>
        <taxon>Clostridia</taxon>
        <taxon>Eubacteriales</taxon>
        <taxon>Acutalibacteraceae</taxon>
        <taxon>Caproiciproducens</taxon>
    </lineage>
</organism>
<dbReference type="Pfam" id="PF09578">
    <property type="entry name" value="Spore_YabQ"/>
    <property type="match status" value="1"/>
</dbReference>
<keyword evidence="3" id="KW-1185">Reference proteome</keyword>